<dbReference type="InterPro" id="IPR024562">
    <property type="entry name" value="YqhG"/>
</dbReference>
<accession>A0ABU5ZCE7</accession>
<keyword evidence="3" id="KW-1185">Reference proteome</keyword>
<gene>
    <name evidence="2" type="ORF">VF724_00720</name>
</gene>
<reference evidence="2" key="1">
    <citation type="submission" date="2023-12" db="EMBL/GenBank/DDBJ databases">
        <title>Fervidustalea candida gen. nov., sp. nov., a novel member of the family Paenibacillaceae isolated from a geothermal area.</title>
        <authorList>
            <person name="Li W.-J."/>
            <person name="Jiao J.-Y."/>
            <person name="Chen Y."/>
        </authorList>
    </citation>
    <scope>NUCLEOTIDE SEQUENCE</scope>
    <source>
        <strain evidence="2">SYSU GA230002</strain>
    </source>
</reference>
<protein>
    <submittedName>
        <fullName evidence="2">YqhG family protein</fullName>
    </submittedName>
</protein>
<comment type="caution">
    <text evidence="2">The sequence shown here is derived from an EMBL/GenBank/DDBJ whole genome shotgun (WGS) entry which is preliminary data.</text>
</comment>
<evidence type="ECO:0000256" key="1">
    <source>
        <dbReference type="SAM" id="MobiDB-lite"/>
    </source>
</evidence>
<evidence type="ECO:0000313" key="3">
    <source>
        <dbReference type="Proteomes" id="UP001310386"/>
    </source>
</evidence>
<dbReference type="RefSeq" id="WP_371752288.1">
    <property type="nucleotide sequence ID" value="NZ_JAYJLD010000001.1"/>
</dbReference>
<dbReference type="Pfam" id="PF11079">
    <property type="entry name" value="YqhG"/>
    <property type="match status" value="2"/>
</dbReference>
<sequence>MKEEHVRNFVLRYLEATRCQVIEKNPQRVTVQLSPDADRDLTNRSYYWSFVERTGAAPETMKFTFTFGNPQEPAESAAKSAKSGGRAGSQTSGPSSPAAPKGANPPVADSILGRYFGVAPASQRILEEPLTYGSRRLDQIFQSCRKKGRFVHLYEEPGQPQIPGAFLSGYSSWFCVNYKVELICDMKRDELHSLGINLSTGEVAENFMENISRKQLTPRLPANTHVRETISLQTALSMLENLLEKKLSGYDYTWAKEANERMNEEISRIQTYYGDLLESAEPEIKEEIRLQYENRKQELERQYLPRIQISAINCGLFHLTRETFHEH</sequence>
<dbReference type="Proteomes" id="UP001310386">
    <property type="component" value="Unassembled WGS sequence"/>
</dbReference>
<feature type="region of interest" description="Disordered" evidence="1">
    <location>
        <begin position="65"/>
        <end position="104"/>
    </location>
</feature>
<evidence type="ECO:0000313" key="2">
    <source>
        <dbReference type="EMBL" id="MEB3100180.1"/>
    </source>
</evidence>
<dbReference type="EMBL" id="JAYJLD010000001">
    <property type="protein sequence ID" value="MEB3100180.1"/>
    <property type="molecule type" value="Genomic_DNA"/>
</dbReference>
<organism evidence="2 3">
    <name type="scientific">Ferviditalea candida</name>
    <dbReference type="NCBI Taxonomy" id="3108399"/>
    <lineage>
        <taxon>Bacteria</taxon>
        <taxon>Bacillati</taxon>
        <taxon>Bacillota</taxon>
        <taxon>Bacilli</taxon>
        <taxon>Bacillales</taxon>
        <taxon>Paenibacillaceae</taxon>
        <taxon>Ferviditalea</taxon>
    </lineage>
</organism>
<name>A0ABU5ZCE7_9BACL</name>
<proteinExistence type="predicted"/>